<dbReference type="InterPro" id="IPR004107">
    <property type="entry name" value="Integrase_SAM-like_N"/>
</dbReference>
<evidence type="ECO:0000256" key="2">
    <source>
        <dbReference type="ARBA" id="ARBA00022908"/>
    </source>
</evidence>
<keyword evidence="8" id="KW-0614">Plasmid</keyword>
<dbReference type="InterPro" id="IPR050090">
    <property type="entry name" value="Tyrosine_recombinase_XerCD"/>
</dbReference>
<dbReference type="PANTHER" id="PTHR30349">
    <property type="entry name" value="PHAGE INTEGRASE-RELATED"/>
    <property type="match status" value="1"/>
</dbReference>
<dbReference type="InterPro" id="IPR010998">
    <property type="entry name" value="Integrase_recombinase_N"/>
</dbReference>
<dbReference type="PANTHER" id="PTHR30349:SF81">
    <property type="entry name" value="TYROSINE RECOMBINASE XERC"/>
    <property type="match status" value="1"/>
</dbReference>
<dbReference type="Pfam" id="PF02899">
    <property type="entry name" value="Phage_int_SAM_1"/>
    <property type="match status" value="1"/>
</dbReference>
<dbReference type="PROSITE" id="PS51898">
    <property type="entry name" value="TYR_RECOMBINASE"/>
    <property type="match status" value="1"/>
</dbReference>
<dbReference type="GO" id="GO:0015074">
    <property type="term" value="P:DNA integration"/>
    <property type="evidence" value="ECO:0007669"/>
    <property type="project" value="UniProtKB-KW"/>
</dbReference>
<reference evidence="9" key="1">
    <citation type="journal article" date="2011" name="Appl. Environ. Microbiol.">
        <title>Genomic potential of Marinobacter aquaeolei, a biogeochemical 'opportunitroph'.</title>
        <authorList>
            <person name="Singer E."/>
            <person name="Webb E.A."/>
            <person name="Nelson W.C."/>
            <person name="Heidelberg J.F."/>
            <person name="Ivanova N."/>
            <person name="Pati A."/>
            <person name="Edwards K.J."/>
        </authorList>
    </citation>
    <scope>NUCLEOTIDE SEQUENCE [LARGE SCALE GENOMIC DNA]</scope>
    <source>
        <strain evidence="9">ATCC 700491 / DSM 11845 / VT8</strain>
    </source>
</reference>
<dbReference type="EMBL" id="CP000516">
    <property type="protein sequence ID" value="ABM21293.1"/>
    <property type="molecule type" value="Genomic_DNA"/>
</dbReference>
<feature type="domain" description="Tyr recombinase" evidence="6">
    <location>
        <begin position="124"/>
        <end position="309"/>
    </location>
</feature>
<dbReference type="GO" id="GO:0003677">
    <property type="term" value="F:DNA binding"/>
    <property type="evidence" value="ECO:0007669"/>
    <property type="project" value="UniProtKB-UniRule"/>
</dbReference>
<name>A1U8H4_MARN8</name>
<dbReference type="RefSeq" id="WP_011783474.1">
    <property type="nucleotide sequence ID" value="NC_008739.1"/>
</dbReference>
<dbReference type="InterPro" id="IPR044068">
    <property type="entry name" value="CB"/>
</dbReference>
<gene>
    <name evidence="8" type="ordered locus">Maqu_4020</name>
</gene>
<keyword evidence="1" id="KW-0159">Chromosome partition</keyword>
<dbReference type="Gene3D" id="1.10.150.130">
    <property type="match status" value="1"/>
</dbReference>
<proteinExistence type="predicted"/>
<dbReference type="AlphaFoldDB" id="A1U8H4"/>
<sequence>MSREPKDPLLAYVESFFRDYLQRLKGASTHTVRAYRDTLRLLFIYLADTKGCAVADLQISDLRVDAIAAFLTQLESVRANAVVTRNYRRAAIRSFCKHLIRVDLPHAEQYQRILALPAKKSRQPLATYLEAEEVHAIIDQPDRHTALGQRDHGLLLFLYNTGARISEALAVRCADLHLTPPRQVRLHGKGRKDRLCPLWRETTQALQCLPAVRNDTPGSFVFVNRQGEPLTRDGVAYLLRKYVADAIPTTPTLKRRKITPHVLRHSCAVALLQSGVDITVIRDYLGHASVATTSRYLTTNLQMKRAALEAFWERAGISPVNAKPWQP</sequence>
<dbReference type="Gene3D" id="1.10.443.10">
    <property type="entry name" value="Intergrase catalytic core"/>
    <property type="match status" value="1"/>
</dbReference>
<dbReference type="InterPro" id="IPR002104">
    <property type="entry name" value="Integrase_catalytic"/>
</dbReference>
<organism evidence="8 9">
    <name type="scientific">Marinobacter nauticus (strain ATCC 700491 / DSM 11845 / VT8)</name>
    <name type="common">Marinobacter aquaeolei</name>
    <dbReference type="NCBI Taxonomy" id="351348"/>
    <lineage>
        <taxon>Bacteria</taxon>
        <taxon>Pseudomonadati</taxon>
        <taxon>Pseudomonadota</taxon>
        <taxon>Gammaproteobacteria</taxon>
        <taxon>Pseudomonadales</taxon>
        <taxon>Marinobacteraceae</taxon>
        <taxon>Marinobacter</taxon>
    </lineage>
</organism>
<evidence type="ECO:0000256" key="3">
    <source>
        <dbReference type="ARBA" id="ARBA00023125"/>
    </source>
</evidence>
<dbReference type="InterPro" id="IPR011010">
    <property type="entry name" value="DNA_brk_join_enz"/>
</dbReference>
<protein>
    <submittedName>
        <fullName evidence="8">Phage integrase family protein</fullName>
    </submittedName>
</protein>
<keyword evidence="3 5" id="KW-0238">DNA-binding</keyword>
<dbReference type="HOGENOM" id="CLU_027562_9_1_6"/>
<dbReference type="InterPro" id="IPR013762">
    <property type="entry name" value="Integrase-like_cat_sf"/>
</dbReference>
<evidence type="ECO:0000259" key="7">
    <source>
        <dbReference type="PROSITE" id="PS51900"/>
    </source>
</evidence>
<evidence type="ECO:0000256" key="5">
    <source>
        <dbReference type="PROSITE-ProRule" id="PRU01248"/>
    </source>
</evidence>
<evidence type="ECO:0000256" key="1">
    <source>
        <dbReference type="ARBA" id="ARBA00022829"/>
    </source>
</evidence>
<evidence type="ECO:0000256" key="4">
    <source>
        <dbReference type="ARBA" id="ARBA00023172"/>
    </source>
</evidence>
<dbReference type="PROSITE" id="PS51900">
    <property type="entry name" value="CB"/>
    <property type="match status" value="1"/>
</dbReference>
<dbReference type="CDD" id="cd01182">
    <property type="entry name" value="INT_RitC_C_like"/>
    <property type="match status" value="1"/>
</dbReference>
<dbReference type="GO" id="GO:0006310">
    <property type="term" value="P:DNA recombination"/>
    <property type="evidence" value="ECO:0007669"/>
    <property type="project" value="UniProtKB-KW"/>
</dbReference>
<dbReference type="GO" id="GO:0007059">
    <property type="term" value="P:chromosome segregation"/>
    <property type="evidence" value="ECO:0007669"/>
    <property type="project" value="UniProtKB-KW"/>
</dbReference>
<evidence type="ECO:0000259" key="6">
    <source>
        <dbReference type="PROSITE" id="PS51898"/>
    </source>
</evidence>
<evidence type="ECO:0000313" key="9">
    <source>
        <dbReference type="Proteomes" id="UP000000998"/>
    </source>
</evidence>
<dbReference type="Proteomes" id="UP000000998">
    <property type="component" value="Plasmid pMAQU02"/>
</dbReference>
<accession>A1U8H4</accession>
<keyword evidence="4" id="KW-0233">DNA recombination</keyword>
<dbReference type="KEGG" id="maq:Maqu_4020"/>
<keyword evidence="2" id="KW-0229">DNA integration</keyword>
<feature type="domain" description="Core-binding (CB)" evidence="7">
    <location>
        <begin position="11"/>
        <end position="100"/>
    </location>
</feature>
<geneLocation type="plasmid" evidence="8 9">
    <name>pMAQU02</name>
</geneLocation>
<dbReference type="Pfam" id="PF00589">
    <property type="entry name" value="Phage_integrase"/>
    <property type="match status" value="1"/>
</dbReference>
<dbReference type="SUPFAM" id="SSF56349">
    <property type="entry name" value="DNA breaking-rejoining enzymes"/>
    <property type="match status" value="1"/>
</dbReference>
<evidence type="ECO:0000313" key="8">
    <source>
        <dbReference type="EMBL" id="ABM21293.1"/>
    </source>
</evidence>